<sequence length="89" mass="9252">MMDPAFESGQQDGAAVSAGTTPDDLSADVLDRLFDIFAGEGGQSGSGIGLAICEKIVDHHGGNIWVESTVEEGSTFYFTLPEDEESPAG</sequence>
<dbReference type="Proteomes" id="UP000199126">
    <property type="component" value="Unassembled WGS sequence"/>
</dbReference>
<dbReference type="InterPro" id="IPR005467">
    <property type="entry name" value="His_kinase_dom"/>
</dbReference>
<dbReference type="GO" id="GO:0000156">
    <property type="term" value="F:phosphorelay response regulator activity"/>
    <property type="evidence" value="ECO:0007669"/>
    <property type="project" value="TreeGrafter"/>
</dbReference>
<accession>A0A1H8W506</accession>
<keyword evidence="3" id="KW-0808">Transferase</keyword>
<evidence type="ECO:0000256" key="1">
    <source>
        <dbReference type="ARBA" id="ARBA00000085"/>
    </source>
</evidence>
<name>A0A1H8W506_9EURY</name>
<dbReference type="InterPro" id="IPR004358">
    <property type="entry name" value="Sig_transdc_His_kin-like_C"/>
</dbReference>
<evidence type="ECO:0000256" key="5">
    <source>
        <dbReference type="SAM" id="MobiDB-lite"/>
    </source>
</evidence>
<feature type="region of interest" description="Disordered" evidence="5">
    <location>
        <begin position="1"/>
        <end position="22"/>
    </location>
</feature>
<comment type="catalytic activity">
    <reaction evidence="1">
        <text>ATP + protein L-histidine = ADP + protein N-phospho-L-histidine.</text>
        <dbReference type="EC" id="2.7.13.3"/>
    </reaction>
</comment>
<dbReference type="InterPro" id="IPR036890">
    <property type="entry name" value="HATPase_C_sf"/>
</dbReference>
<dbReference type="PROSITE" id="PS50109">
    <property type="entry name" value="HIS_KIN"/>
    <property type="match status" value="1"/>
</dbReference>
<dbReference type="SUPFAM" id="SSF55874">
    <property type="entry name" value="ATPase domain of HSP90 chaperone/DNA topoisomerase II/histidine kinase"/>
    <property type="match status" value="1"/>
</dbReference>
<dbReference type="PANTHER" id="PTHR42878">
    <property type="entry name" value="TWO-COMPONENT HISTIDINE KINASE"/>
    <property type="match status" value="1"/>
</dbReference>
<evidence type="ECO:0000256" key="4">
    <source>
        <dbReference type="ARBA" id="ARBA00022777"/>
    </source>
</evidence>
<dbReference type="AlphaFoldDB" id="A0A1H8W506"/>
<proteinExistence type="predicted"/>
<dbReference type="Pfam" id="PF02518">
    <property type="entry name" value="HATPase_c"/>
    <property type="match status" value="1"/>
</dbReference>
<dbReference type="InterPro" id="IPR003594">
    <property type="entry name" value="HATPase_dom"/>
</dbReference>
<evidence type="ECO:0000313" key="8">
    <source>
        <dbReference type="Proteomes" id="UP000199126"/>
    </source>
</evidence>
<dbReference type="PANTHER" id="PTHR42878:SF15">
    <property type="entry name" value="BACTERIOPHYTOCHROME"/>
    <property type="match status" value="1"/>
</dbReference>
<evidence type="ECO:0000256" key="2">
    <source>
        <dbReference type="ARBA" id="ARBA00012438"/>
    </source>
</evidence>
<gene>
    <name evidence="7" type="ORF">SAMN04487948_12331</name>
</gene>
<keyword evidence="4 7" id="KW-0418">Kinase</keyword>
<protein>
    <recommendedName>
        <fullName evidence="2">histidine kinase</fullName>
        <ecNumber evidence="2">2.7.13.3</ecNumber>
    </recommendedName>
</protein>
<dbReference type="Gene3D" id="3.30.565.10">
    <property type="entry name" value="Histidine kinase-like ATPase, C-terminal domain"/>
    <property type="match status" value="1"/>
</dbReference>
<dbReference type="GO" id="GO:0030295">
    <property type="term" value="F:protein kinase activator activity"/>
    <property type="evidence" value="ECO:0007669"/>
    <property type="project" value="TreeGrafter"/>
</dbReference>
<dbReference type="EC" id="2.7.13.3" evidence="2"/>
<keyword evidence="8" id="KW-1185">Reference proteome</keyword>
<dbReference type="EMBL" id="FODV01000023">
    <property type="protein sequence ID" value="SEP22623.1"/>
    <property type="molecule type" value="Genomic_DNA"/>
</dbReference>
<organism evidence="7 8">
    <name type="scientific">Halogranum amylolyticum</name>
    <dbReference type="NCBI Taxonomy" id="660520"/>
    <lineage>
        <taxon>Archaea</taxon>
        <taxon>Methanobacteriati</taxon>
        <taxon>Methanobacteriota</taxon>
        <taxon>Stenosarchaea group</taxon>
        <taxon>Halobacteria</taxon>
        <taxon>Halobacteriales</taxon>
        <taxon>Haloferacaceae</taxon>
    </lineage>
</organism>
<reference evidence="8" key="1">
    <citation type="submission" date="2016-10" db="EMBL/GenBank/DDBJ databases">
        <authorList>
            <person name="Varghese N."/>
            <person name="Submissions S."/>
        </authorList>
    </citation>
    <scope>NUCLEOTIDE SEQUENCE [LARGE SCALE GENOMIC DNA]</scope>
    <source>
        <strain evidence="8">CGMCC 1.10121</strain>
    </source>
</reference>
<dbReference type="PRINTS" id="PR00344">
    <property type="entry name" value="BCTRLSENSOR"/>
</dbReference>
<dbReference type="GO" id="GO:0004673">
    <property type="term" value="F:protein histidine kinase activity"/>
    <property type="evidence" value="ECO:0007669"/>
    <property type="project" value="UniProtKB-EC"/>
</dbReference>
<evidence type="ECO:0000313" key="7">
    <source>
        <dbReference type="EMBL" id="SEP22623.1"/>
    </source>
</evidence>
<dbReference type="GO" id="GO:0007234">
    <property type="term" value="P:osmosensory signaling via phosphorelay pathway"/>
    <property type="evidence" value="ECO:0007669"/>
    <property type="project" value="TreeGrafter"/>
</dbReference>
<evidence type="ECO:0000256" key="3">
    <source>
        <dbReference type="ARBA" id="ARBA00022679"/>
    </source>
</evidence>
<feature type="domain" description="Histidine kinase" evidence="6">
    <location>
        <begin position="25"/>
        <end position="84"/>
    </location>
</feature>
<evidence type="ECO:0000259" key="6">
    <source>
        <dbReference type="PROSITE" id="PS50109"/>
    </source>
</evidence>
<dbReference type="InterPro" id="IPR050351">
    <property type="entry name" value="BphY/WalK/GraS-like"/>
</dbReference>